<name>A0ABQ3WUR3_9ACTN</name>
<dbReference type="RefSeq" id="WP_204300118.1">
    <property type="nucleotide sequence ID" value="NZ_BAAAGQ010000017.1"/>
</dbReference>
<evidence type="ECO:0000313" key="1">
    <source>
        <dbReference type="EMBL" id="GID50041.1"/>
    </source>
</evidence>
<sequence length="48" mass="5558">MGGGDIRIRMVLRLFTLSCDRATRVIKICKPFGKPSPRRNTERLRLVE</sequence>
<proteinExistence type="predicted"/>
<dbReference type="EMBL" id="BOMF01000139">
    <property type="protein sequence ID" value="GID50041.1"/>
    <property type="molecule type" value="Genomic_DNA"/>
</dbReference>
<reference evidence="1" key="1">
    <citation type="submission" date="2021-01" db="EMBL/GenBank/DDBJ databases">
        <title>Whole genome shotgun sequence of Actinoplanes capillaceus NBRC 16408.</title>
        <authorList>
            <person name="Komaki H."/>
            <person name="Tamura T."/>
        </authorList>
    </citation>
    <scope>NUCLEOTIDE SEQUENCE [LARGE SCALE GENOMIC DNA]</scope>
    <source>
        <strain evidence="1">NBRC 16408</strain>
    </source>
</reference>
<protein>
    <submittedName>
        <fullName evidence="1">Uncharacterized protein</fullName>
    </submittedName>
</protein>
<accession>A0ABQ3WUR3</accession>
<gene>
    <name evidence="1" type="ORF">Aca07nite_73160</name>
</gene>
<comment type="caution">
    <text evidence="1">The sequence shown here is derived from an EMBL/GenBank/DDBJ whole genome shotgun (WGS) entry which is preliminary data.</text>
</comment>
<organism evidence="1">
    <name type="scientific">Actinoplanes campanulatus</name>
    <dbReference type="NCBI Taxonomy" id="113559"/>
    <lineage>
        <taxon>Bacteria</taxon>
        <taxon>Bacillati</taxon>
        <taxon>Actinomycetota</taxon>
        <taxon>Actinomycetes</taxon>
        <taxon>Micromonosporales</taxon>
        <taxon>Micromonosporaceae</taxon>
        <taxon>Actinoplanes</taxon>
    </lineage>
</organism>